<name>E6PXK3_9ZZZZ</name>
<reference evidence="2" key="1">
    <citation type="submission" date="2009-10" db="EMBL/GenBank/DDBJ databases">
        <title>Diversity of trophic interactions inside an arsenic-rich microbial ecosystem.</title>
        <authorList>
            <person name="Bertin P.N."/>
            <person name="Heinrich-Salmeron A."/>
            <person name="Pelletier E."/>
            <person name="Goulhen-Chollet F."/>
            <person name="Arsene-Ploetze F."/>
            <person name="Gallien S."/>
            <person name="Calteau A."/>
            <person name="Vallenet D."/>
            <person name="Casiot C."/>
            <person name="Chane-Woon-Ming B."/>
            <person name="Giloteaux L."/>
            <person name="Barakat M."/>
            <person name="Bonnefoy V."/>
            <person name="Bruneel O."/>
            <person name="Chandler M."/>
            <person name="Cleiss J."/>
            <person name="Duran R."/>
            <person name="Elbaz-Poulichet F."/>
            <person name="Fonknechten N."/>
            <person name="Lauga B."/>
            <person name="Mornico D."/>
            <person name="Ortet P."/>
            <person name="Schaeffer C."/>
            <person name="Siguier P."/>
            <person name="Alexander Thil Smith A."/>
            <person name="Van Dorsselaer A."/>
            <person name="Weissenbach J."/>
            <person name="Medigue C."/>
            <person name="Le Paslier D."/>
        </authorList>
    </citation>
    <scope>NUCLEOTIDE SEQUENCE</scope>
</reference>
<proteinExistence type="predicted"/>
<feature type="transmembrane region" description="Helical" evidence="1">
    <location>
        <begin position="49"/>
        <end position="73"/>
    </location>
</feature>
<keyword evidence="1" id="KW-0812">Transmembrane</keyword>
<dbReference type="AlphaFoldDB" id="E6PXK3"/>
<sequence>MSLDMTPVHRNLHTKVTFLGLEFEDLILVLALAALMNLLAHFVNGNAHVFGIPLNVFMEFIVPALAVPFLILFKYGRPRGYLTDLVRSFFAPKAWCALERDSELTQPYVVEEEE</sequence>
<keyword evidence="1" id="KW-1133">Transmembrane helix</keyword>
<protein>
    <submittedName>
        <fullName evidence="2">Uncharacterized protein</fullName>
    </submittedName>
</protein>
<organism evidence="2">
    <name type="scientific">mine drainage metagenome</name>
    <dbReference type="NCBI Taxonomy" id="410659"/>
    <lineage>
        <taxon>unclassified sequences</taxon>
        <taxon>metagenomes</taxon>
        <taxon>ecological metagenomes</taxon>
    </lineage>
</organism>
<evidence type="ECO:0000256" key="1">
    <source>
        <dbReference type="SAM" id="Phobius"/>
    </source>
</evidence>
<accession>E6PXK3</accession>
<dbReference type="EMBL" id="CABN01000039">
    <property type="protein sequence ID" value="CBH99662.1"/>
    <property type="molecule type" value="Genomic_DNA"/>
</dbReference>
<keyword evidence="1" id="KW-0472">Membrane</keyword>
<comment type="caution">
    <text evidence="2">The sequence shown here is derived from an EMBL/GenBank/DDBJ whole genome shotgun (WGS) entry which is preliminary data.</text>
</comment>
<feature type="transmembrane region" description="Helical" evidence="1">
    <location>
        <begin position="21"/>
        <end position="43"/>
    </location>
</feature>
<gene>
    <name evidence="2" type="ORF">CARN3_0603</name>
</gene>
<evidence type="ECO:0000313" key="2">
    <source>
        <dbReference type="EMBL" id="CBH99662.1"/>
    </source>
</evidence>